<dbReference type="InterPro" id="IPR015414">
    <property type="entry name" value="TMEM64"/>
</dbReference>
<dbReference type="GO" id="GO:0005886">
    <property type="term" value="C:plasma membrane"/>
    <property type="evidence" value="ECO:0007669"/>
    <property type="project" value="UniProtKB-SubCell"/>
</dbReference>
<protein>
    <recommendedName>
        <fullName evidence="6">TVP38/TMEM64 family membrane protein</fullName>
    </recommendedName>
</protein>
<gene>
    <name evidence="8" type="ORF">Fuma_04637</name>
</gene>
<evidence type="ECO:0000313" key="8">
    <source>
        <dbReference type="EMBL" id="APZ94985.1"/>
    </source>
</evidence>
<evidence type="ECO:0000259" key="7">
    <source>
        <dbReference type="Pfam" id="PF09335"/>
    </source>
</evidence>
<name>A0A1P8WLP7_9PLAN</name>
<evidence type="ECO:0000256" key="5">
    <source>
        <dbReference type="ARBA" id="ARBA00023136"/>
    </source>
</evidence>
<evidence type="ECO:0000313" key="9">
    <source>
        <dbReference type="Proteomes" id="UP000187735"/>
    </source>
</evidence>
<evidence type="ECO:0000256" key="6">
    <source>
        <dbReference type="RuleBase" id="RU366058"/>
    </source>
</evidence>
<comment type="subcellular location">
    <subcellularLocation>
        <location evidence="1 6">Cell membrane</location>
        <topology evidence="1 6">Multi-pass membrane protein</topology>
    </subcellularLocation>
</comment>
<dbReference type="PANTHER" id="PTHR12677:SF59">
    <property type="entry name" value="GOLGI APPARATUS MEMBRANE PROTEIN TVP38-RELATED"/>
    <property type="match status" value="1"/>
</dbReference>
<dbReference type="EMBL" id="CP017641">
    <property type="protein sequence ID" value="APZ94985.1"/>
    <property type="molecule type" value="Genomic_DNA"/>
</dbReference>
<reference evidence="8 9" key="1">
    <citation type="journal article" date="2016" name="Front. Microbiol.">
        <title>Fuerstia marisgermanicae gen. nov., sp. nov., an Unusual Member of the Phylum Planctomycetes from the German Wadden Sea.</title>
        <authorList>
            <person name="Kohn T."/>
            <person name="Heuer A."/>
            <person name="Jogler M."/>
            <person name="Vollmers J."/>
            <person name="Boedeker C."/>
            <person name="Bunk B."/>
            <person name="Rast P."/>
            <person name="Borchert D."/>
            <person name="Glockner I."/>
            <person name="Freese H.M."/>
            <person name="Klenk H.P."/>
            <person name="Overmann J."/>
            <person name="Kaster A.K."/>
            <person name="Rohde M."/>
            <person name="Wiegand S."/>
            <person name="Jogler C."/>
        </authorList>
    </citation>
    <scope>NUCLEOTIDE SEQUENCE [LARGE SCALE GENOMIC DNA]</scope>
    <source>
        <strain evidence="8 9">NH11</strain>
    </source>
</reference>
<dbReference type="Proteomes" id="UP000187735">
    <property type="component" value="Chromosome"/>
</dbReference>
<evidence type="ECO:0000256" key="4">
    <source>
        <dbReference type="ARBA" id="ARBA00022989"/>
    </source>
</evidence>
<dbReference type="STRING" id="1891926.Fuma_04637"/>
<organism evidence="8 9">
    <name type="scientific">Fuerstiella marisgermanici</name>
    <dbReference type="NCBI Taxonomy" id="1891926"/>
    <lineage>
        <taxon>Bacteria</taxon>
        <taxon>Pseudomonadati</taxon>
        <taxon>Planctomycetota</taxon>
        <taxon>Planctomycetia</taxon>
        <taxon>Planctomycetales</taxon>
        <taxon>Planctomycetaceae</taxon>
        <taxon>Fuerstiella</taxon>
    </lineage>
</organism>
<comment type="similarity">
    <text evidence="6">Belongs to the TVP38/TMEM64 family.</text>
</comment>
<feature type="domain" description="VTT" evidence="7">
    <location>
        <begin position="65"/>
        <end position="181"/>
    </location>
</feature>
<keyword evidence="2 6" id="KW-1003">Cell membrane</keyword>
<evidence type="ECO:0000256" key="3">
    <source>
        <dbReference type="ARBA" id="ARBA00022692"/>
    </source>
</evidence>
<dbReference type="InterPro" id="IPR032816">
    <property type="entry name" value="VTT_dom"/>
</dbReference>
<feature type="transmembrane region" description="Helical" evidence="6">
    <location>
        <begin position="80"/>
        <end position="102"/>
    </location>
</feature>
<feature type="transmembrane region" description="Helical" evidence="6">
    <location>
        <begin position="161"/>
        <end position="182"/>
    </location>
</feature>
<accession>A0A1P8WLP7</accession>
<keyword evidence="4 6" id="KW-1133">Transmembrane helix</keyword>
<dbReference type="KEGG" id="fmr:Fuma_04637"/>
<keyword evidence="3 6" id="KW-0812">Transmembrane</keyword>
<dbReference type="PANTHER" id="PTHR12677">
    <property type="entry name" value="GOLGI APPARATUS MEMBRANE PROTEIN TVP38-RELATED"/>
    <property type="match status" value="1"/>
</dbReference>
<feature type="transmembrane region" description="Helical" evidence="6">
    <location>
        <begin position="130"/>
        <end position="149"/>
    </location>
</feature>
<keyword evidence="9" id="KW-1185">Reference proteome</keyword>
<dbReference type="RefSeq" id="WP_077026210.1">
    <property type="nucleotide sequence ID" value="NZ_CP017641.1"/>
</dbReference>
<proteinExistence type="inferred from homology"/>
<evidence type="ECO:0000256" key="1">
    <source>
        <dbReference type="ARBA" id="ARBA00004651"/>
    </source>
</evidence>
<feature type="transmembrane region" description="Helical" evidence="6">
    <location>
        <begin position="188"/>
        <end position="208"/>
    </location>
</feature>
<dbReference type="AlphaFoldDB" id="A0A1P8WLP7"/>
<feature type="transmembrane region" description="Helical" evidence="6">
    <location>
        <begin position="52"/>
        <end position="73"/>
    </location>
</feature>
<dbReference type="OrthoDB" id="195800at2"/>
<keyword evidence="5 6" id="KW-0472">Membrane</keyword>
<evidence type="ECO:0000256" key="2">
    <source>
        <dbReference type="ARBA" id="ARBA00022475"/>
    </source>
</evidence>
<dbReference type="Pfam" id="PF09335">
    <property type="entry name" value="VTT_dom"/>
    <property type="match status" value="1"/>
</dbReference>
<feature type="transmembrane region" description="Helical" evidence="6">
    <location>
        <begin position="12"/>
        <end position="32"/>
    </location>
</feature>
<sequence length="215" mass="24029">MTSAAETKPLALPALKVLVIAAIVGVLLHFYLQGDLTQDNLKRFAASLPAWLFVPAYLTLPLVGFPISIVLLASGMKFGTMTAIIIAVFAMGFHTFVAWHLAHGFFREPLERWLEKTRFSLPRIPEKHQIWFTSVFVTVPGLPYAVKLYSLALTDLPFTRYLWIVWLFHVLNAIPFIGLGSAAARMNVGWMIGFGLLAVVMILLTNWLKSRLSDS</sequence>